<dbReference type="EMBL" id="CP074133">
    <property type="protein sequence ID" value="QUX21864.1"/>
    <property type="molecule type" value="Genomic_DNA"/>
</dbReference>
<evidence type="ECO:0000313" key="4">
    <source>
        <dbReference type="Proteomes" id="UP000676079"/>
    </source>
</evidence>
<keyword evidence="4" id="KW-1185">Reference proteome</keyword>
<organism evidence="3 4">
    <name type="scientific">Nocardiopsis changdeensis</name>
    <dbReference type="NCBI Taxonomy" id="2831969"/>
    <lineage>
        <taxon>Bacteria</taxon>
        <taxon>Bacillati</taxon>
        <taxon>Actinomycetota</taxon>
        <taxon>Actinomycetes</taxon>
        <taxon>Streptosporangiales</taxon>
        <taxon>Nocardiopsidaceae</taxon>
        <taxon>Nocardiopsis</taxon>
    </lineage>
</organism>
<sequence length="375" mass="39547">MDPRGDWDGVVAVIEQVVADDRLLAATVAGVRGSVREVAALTPGDMSAHTRALLLAATRAVAARRGPTEAELGFVQELGVTRALQGVPVEAVLSAIHVAERGIWAHVREIARAHGVGAERLLDMRELYEDWAEAVRGRLITAHRETLADRERSATARDTALLLRLLEGGSAASLAAAEAGLPAELWVVTARSGEPVDSAARWERDLRGPAPVLAAEVDGLFVAVLARSPAPDALPGPAGLAGPGQPEHVSKLRRLAASALAAAEAAGRTGVVHIAGLAALAAVVERDDLAGVLARHHAPARRALGANALPVARAVRTWFECDRDVARAAEALFVHPNTVRNRLQRFAEATGTDPYTPLGAVDAWWLCRTWLLAAE</sequence>
<dbReference type="Pfam" id="PF13556">
    <property type="entry name" value="HTH_30"/>
    <property type="match status" value="1"/>
</dbReference>
<dbReference type="PANTHER" id="PTHR33744">
    <property type="entry name" value="CARBOHYDRATE DIACID REGULATOR"/>
    <property type="match status" value="1"/>
</dbReference>
<evidence type="ECO:0000313" key="3">
    <source>
        <dbReference type="EMBL" id="QUX21864.1"/>
    </source>
</evidence>
<feature type="domain" description="PucR C-terminal helix-turn-helix" evidence="1">
    <location>
        <begin position="313"/>
        <end position="367"/>
    </location>
</feature>
<dbReference type="InterPro" id="IPR025751">
    <property type="entry name" value="RsbRD_N_dom"/>
</dbReference>
<dbReference type="RefSeq" id="WP_220563087.1">
    <property type="nucleotide sequence ID" value="NZ_CP074133.1"/>
</dbReference>
<feature type="domain" description="RsbT co-antagonist protein RsbRD N-terminal" evidence="2">
    <location>
        <begin position="21"/>
        <end position="155"/>
    </location>
</feature>
<dbReference type="InterPro" id="IPR042070">
    <property type="entry name" value="PucR_C-HTH_sf"/>
</dbReference>
<reference evidence="3 4" key="1">
    <citation type="submission" date="2021-05" db="EMBL/GenBank/DDBJ databases">
        <title>Direct Submission.</title>
        <authorList>
            <person name="Li K."/>
            <person name="Gao J."/>
        </authorList>
    </citation>
    <scope>NUCLEOTIDE SEQUENCE [LARGE SCALE GENOMIC DNA]</scope>
    <source>
        <strain evidence="3 4">Mg02</strain>
    </source>
</reference>
<dbReference type="Proteomes" id="UP000676079">
    <property type="component" value="Chromosome"/>
</dbReference>
<dbReference type="PANTHER" id="PTHR33744:SF7">
    <property type="entry name" value="PUCR FAMILY TRANSCRIPTIONAL REGULATOR"/>
    <property type="match status" value="1"/>
</dbReference>
<accession>A0ABX8BIH5</accession>
<dbReference type="Pfam" id="PF14361">
    <property type="entry name" value="RsbRD_N"/>
    <property type="match status" value="1"/>
</dbReference>
<proteinExistence type="predicted"/>
<dbReference type="InterPro" id="IPR025736">
    <property type="entry name" value="PucR_C-HTH_dom"/>
</dbReference>
<protein>
    <submittedName>
        <fullName evidence="3">Helix-turn-helix domain-containing protein</fullName>
    </submittedName>
</protein>
<name>A0ABX8BIH5_9ACTN</name>
<dbReference type="Gene3D" id="1.10.10.2840">
    <property type="entry name" value="PucR C-terminal helix-turn-helix domain"/>
    <property type="match status" value="1"/>
</dbReference>
<gene>
    <name evidence="3" type="ORF">KGD84_26365</name>
</gene>
<dbReference type="InterPro" id="IPR051448">
    <property type="entry name" value="CdaR-like_regulators"/>
</dbReference>
<evidence type="ECO:0000259" key="1">
    <source>
        <dbReference type="Pfam" id="PF13556"/>
    </source>
</evidence>
<evidence type="ECO:0000259" key="2">
    <source>
        <dbReference type="Pfam" id="PF14361"/>
    </source>
</evidence>